<dbReference type="Proteomes" id="UP000224563">
    <property type="component" value="Unassembled WGS sequence"/>
</dbReference>
<dbReference type="EMBL" id="PDYG01000018">
    <property type="protein sequence ID" value="PHU38051.1"/>
    <property type="molecule type" value="Genomic_DNA"/>
</dbReference>
<proteinExistence type="predicted"/>
<evidence type="ECO:0000313" key="2">
    <source>
        <dbReference type="Proteomes" id="UP000224563"/>
    </source>
</evidence>
<comment type="caution">
    <text evidence="1">The sequence shown here is derived from an EMBL/GenBank/DDBJ whole genome shotgun (WGS) entry which is preliminary data.</text>
</comment>
<dbReference type="RefSeq" id="WP_099385853.1">
    <property type="nucleotide sequence ID" value="NZ_JANSWH010000070.1"/>
</dbReference>
<protein>
    <submittedName>
        <fullName evidence="1">Uncharacterized protein</fullName>
    </submittedName>
</protein>
<dbReference type="AlphaFoldDB" id="A0A2G3E4C6"/>
<gene>
    <name evidence="1" type="ORF">CSX02_05075</name>
</gene>
<name>A0A2G3E4C6_9FIRM</name>
<reference evidence="1 2" key="1">
    <citation type="submission" date="2017-10" db="EMBL/GenBank/DDBJ databases">
        <title>Resolving the taxonomy of Roseburia spp., Eubacterium rectale and Agathobacter spp. through phylogenomic analysis.</title>
        <authorList>
            <person name="Sheridan P.O."/>
            <person name="Walker A.W."/>
            <person name="Duncan S.H."/>
            <person name="Scott K.P."/>
            <person name="Toole P.W.O."/>
            <person name="Luis P."/>
            <person name="Flint H.J."/>
        </authorList>
    </citation>
    <scope>NUCLEOTIDE SEQUENCE [LARGE SCALE GENOMIC DNA]</scope>
    <source>
        <strain evidence="1 2">JK623</strain>
    </source>
</reference>
<keyword evidence="2" id="KW-1185">Reference proteome</keyword>
<organism evidence="1 2">
    <name type="scientific">Agathobacter ruminis</name>
    <dbReference type="NCBI Taxonomy" id="1712665"/>
    <lineage>
        <taxon>Bacteria</taxon>
        <taxon>Bacillati</taxon>
        <taxon>Bacillota</taxon>
        <taxon>Clostridia</taxon>
        <taxon>Lachnospirales</taxon>
        <taxon>Lachnospiraceae</taxon>
        <taxon>Agathobacter</taxon>
    </lineage>
</organism>
<sequence length="287" mass="33663">MREAVTKQWLKEKSKEMQLPFAELLKGILLEDLLYKILCEDRAVQFVLETDAMIGEEAYRKGVDLPIRLLFRSKMEIAETSLQEKLLAEGEFEWELSEAIAGEDGSRRFVATGHVEDMRVPLILQLESKGEHPIYMDLRSYRGLIHKDTLDYRVCAPELELADCICRILSHLELISGMDYYDHAYQIIDRNAVDGRRVVEELHRIWTAPKTVSLVHTVSGYAHYTYMKKRWISYCKNQEKNTGIHRQEIPWDELVNKLCTFMEPIYESFCKDEIFIGDWMPELGRFM</sequence>
<evidence type="ECO:0000313" key="1">
    <source>
        <dbReference type="EMBL" id="PHU38051.1"/>
    </source>
</evidence>
<accession>A0A2G3E4C6</accession>
<reference evidence="1 2" key="2">
    <citation type="submission" date="2017-10" db="EMBL/GenBank/DDBJ databases">
        <authorList>
            <person name="Banno H."/>
            <person name="Chua N.-H."/>
        </authorList>
    </citation>
    <scope>NUCLEOTIDE SEQUENCE [LARGE SCALE GENOMIC DNA]</scope>
    <source>
        <strain evidence="1 2">JK623</strain>
    </source>
</reference>